<evidence type="ECO:0000313" key="1">
    <source>
        <dbReference type="EMBL" id="PPK72882.1"/>
    </source>
</evidence>
<reference evidence="1 2" key="1">
    <citation type="submission" date="2018-02" db="EMBL/GenBank/DDBJ databases">
        <title>Subsurface microbial communities from deep shales in Ohio and West Virginia, USA.</title>
        <authorList>
            <person name="Wrighton K."/>
        </authorList>
    </citation>
    <scope>NUCLEOTIDE SEQUENCE [LARGE SCALE GENOMIC DNA]</scope>
    <source>
        <strain evidence="1 2">OWC-G53F</strain>
    </source>
</reference>
<evidence type="ECO:0000313" key="2">
    <source>
        <dbReference type="Proteomes" id="UP000238071"/>
    </source>
</evidence>
<dbReference type="EMBL" id="PTIY01000003">
    <property type="protein sequence ID" value="PPK72882.1"/>
    <property type="molecule type" value="Genomic_DNA"/>
</dbReference>
<gene>
    <name evidence="1" type="ORF">B0F88_103320</name>
</gene>
<protein>
    <recommendedName>
        <fullName evidence="3">Lipoprotein</fullName>
    </recommendedName>
</protein>
<proteinExistence type="predicted"/>
<name>A0A2S6H5X8_9GAMM</name>
<keyword evidence="2" id="KW-1185">Reference proteome</keyword>
<organism evidence="1 2">
    <name type="scientific">Methylobacter tundripaludum</name>
    <dbReference type="NCBI Taxonomy" id="173365"/>
    <lineage>
        <taxon>Bacteria</taxon>
        <taxon>Pseudomonadati</taxon>
        <taxon>Pseudomonadota</taxon>
        <taxon>Gammaproteobacteria</taxon>
        <taxon>Methylococcales</taxon>
        <taxon>Methylococcaceae</taxon>
        <taxon>Methylobacter</taxon>
    </lineage>
</organism>
<comment type="caution">
    <text evidence="1">The sequence shown here is derived from an EMBL/GenBank/DDBJ whole genome shotgun (WGS) entry which is preliminary data.</text>
</comment>
<dbReference type="PROSITE" id="PS51257">
    <property type="entry name" value="PROKAR_LIPOPROTEIN"/>
    <property type="match status" value="1"/>
</dbReference>
<accession>A0A2S6H5X8</accession>
<dbReference type="OrthoDB" id="5405846at2"/>
<dbReference type="Proteomes" id="UP000238071">
    <property type="component" value="Unassembled WGS sequence"/>
</dbReference>
<evidence type="ECO:0008006" key="3">
    <source>
        <dbReference type="Google" id="ProtNLM"/>
    </source>
</evidence>
<sequence>MNRILLIISVLLLSGCSQRVIDFTAISSKNIDLSKGADFKRSPARVKGEDRKHIFVIFPTGFPSAKEAMDKAIESVPGAVALLDGVVTTHSWYFPGIYGQNWIEVEGTPLIDPLLLKGGH</sequence>
<dbReference type="RefSeq" id="WP_104422967.1">
    <property type="nucleotide sequence ID" value="NZ_PTIY01000003.1"/>
</dbReference>
<dbReference type="AlphaFoldDB" id="A0A2S6H5X8"/>